<accession>A0AAW1L7P8</accession>
<reference evidence="3 4" key="1">
    <citation type="journal article" date="2024" name="BMC Genomics">
        <title>De novo assembly and annotation of Popillia japonica's genome with initial clues to its potential as an invasive pest.</title>
        <authorList>
            <person name="Cucini C."/>
            <person name="Boschi S."/>
            <person name="Funari R."/>
            <person name="Cardaioli E."/>
            <person name="Iannotti N."/>
            <person name="Marturano G."/>
            <person name="Paoli F."/>
            <person name="Bruttini M."/>
            <person name="Carapelli A."/>
            <person name="Frati F."/>
            <person name="Nardi F."/>
        </authorList>
    </citation>
    <scope>NUCLEOTIDE SEQUENCE [LARGE SCALE GENOMIC DNA]</scope>
    <source>
        <strain evidence="3">DMR45628</strain>
    </source>
</reference>
<keyword evidence="4" id="KW-1185">Reference proteome</keyword>
<dbReference type="InterPro" id="IPR009057">
    <property type="entry name" value="Homeodomain-like_sf"/>
</dbReference>
<dbReference type="Gene3D" id="1.10.10.60">
    <property type="entry name" value="Homeodomain-like"/>
    <property type="match status" value="2"/>
</dbReference>
<proteinExistence type="predicted"/>
<dbReference type="AlphaFoldDB" id="A0AAW1L7P8"/>
<sequence length="144" mass="17058">MKQAIEHVKANLMGYREASRHFNVPLSTLYCFCRIRRATRNTWNAECMREAIECIRSKRMGYKKAALLYGVPRTTLYRLCQLHGPAEEIVKTKLGRPFHFTYGGIRQIKRKKFLHNGHYKRTTRKNLKRLMMIKSVVEKWAKIA</sequence>
<dbReference type="SUPFAM" id="SSF46689">
    <property type="entry name" value="Homeodomain-like"/>
    <property type="match status" value="1"/>
</dbReference>
<evidence type="ECO:0000259" key="2">
    <source>
        <dbReference type="Pfam" id="PF05225"/>
    </source>
</evidence>
<protein>
    <submittedName>
        <fullName evidence="3">CENP-B N-terminal DNA-binding domain</fullName>
    </submittedName>
</protein>
<gene>
    <name evidence="3" type="ORF">QE152_g15554</name>
</gene>
<dbReference type="Proteomes" id="UP001458880">
    <property type="component" value="Unassembled WGS sequence"/>
</dbReference>
<dbReference type="GO" id="GO:0003677">
    <property type="term" value="F:DNA binding"/>
    <property type="evidence" value="ECO:0007669"/>
    <property type="project" value="UniProtKB-KW"/>
</dbReference>
<comment type="caution">
    <text evidence="3">The sequence shown here is derived from an EMBL/GenBank/DDBJ whole genome shotgun (WGS) entry which is preliminary data.</text>
</comment>
<feature type="domain" description="HTH psq-type" evidence="2">
    <location>
        <begin position="1"/>
        <end position="31"/>
    </location>
</feature>
<dbReference type="EMBL" id="JASPKY010000154">
    <property type="protein sequence ID" value="KAK9730019.1"/>
    <property type="molecule type" value="Genomic_DNA"/>
</dbReference>
<evidence type="ECO:0000313" key="3">
    <source>
        <dbReference type="EMBL" id="KAK9730019.1"/>
    </source>
</evidence>
<dbReference type="InterPro" id="IPR007889">
    <property type="entry name" value="HTH_Psq"/>
</dbReference>
<evidence type="ECO:0000313" key="4">
    <source>
        <dbReference type="Proteomes" id="UP001458880"/>
    </source>
</evidence>
<dbReference type="GO" id="GO:0005634">
    <property type="term" value="C:nucleus"/>
    <property type="evidence" value="ECO:0007669"/>
    <property type="project" value="UniProtKB-SubCell"/>
</dbReference>
<comment type="subcellular location">
    <subcellularLocation>
        <location evidence="1">Nucleus</location>
    </subcellularLocation>
</comment>
<name>A0AAW1L7P8_POPJA</name>
<feature type="domain" description="HTH psq-type" evidence="2">
    <location>
        <begin position="48"/>
        <end position="85"/>
    </location>
</feature>
<organism evidence="3 4">
    <name type="scientific">Popillia japonica</name>
    <name type="common">Japanese beetle</name>
    <dbReference type="NCBI Taxonomy" id="7064"/>
    <lineage>
        <taxon>Eukaryota</taxon>
        <taxon>Metazoa</taxon>
        <taxon>Ecdysozoa</taxon>
        <taxon>Arthropoda</taxon>
        <taxon>Hexapoda</taxon>
        <taxon>Insecta</taxon>
        <taxon>Pterygota</taxon>
        <taxon>Neoptera</taxon>
        <taxon>Endopterygota</taxon>
        <taxon>Coleoptera</taxon>
        <taxon>Polyphaga</taxon>
        <taxon>Scarabaeiformia</taxon>
        <taxon>Scarabaeidae</taxon>
        <taxon>Rutelinae</taxon>
        <taxon>Popillia</taxon>
    </lineage>
</organism>
<evidence type="ECO:0000256" key="1">
    <source>
        <dbReference type="ARBA" id="ARBA00004123"/>
    </source>
</evidence>
<keyword evidence="3" id="KW-0238">DNA-binding</keyword>
<dbReference type="Pfam" id="PF05225">
    <property type="entry name" value="HTH_psq"/>
    <property type="match status" value="2"/>
</dbReference>